<evidence type="ECO:0000313" key="1">
    <source>
        <dbReference type="EMBL" id="CAB4675237.1"/>
    </source>
</evidence>
<dbReference type="EMBL" id="CAEZWM010000307">
    <property type="protein sequence ID" value="CAB4675237.1"/>
    <property type="molecule type" value="Genomic_DNA"/>
</dbReference>
<dbReference type="GO" id="GO:0003677">
    <property type="term" value="F:DNA binding"/>
    <property type="evidence" value="ECO:0007669"/>
    <property type="project" value="InterPro"/>
</dbReference>
<dbReference type="GO" id="GO:0006310">
    <property type="term" value="P:DNA recombination"/>
    <property type="evidence" value="ECO:0007669"/>
    <property type="project" value="InterPro"/>
</dbReference>
<organism evidence="1">
    <name type="scientific">freshwater metagenome</name>
    <dbReference type="NCBI Taxonomy" id="449393"/>
    <lineage>
        <taxon>unclassified sequences</taxon>
        <taxon>metagenomes</taxon>
        <taxon>ecological metagenomes</taxon>
    </lineage>
</organism>
<reference evidence="1" key="1">
    <citation type="submission" date="2020-05" db="EMBL/GenBank/DDBJ databases">
        <authorList>
            <person name="Chiriac C."/>
            <person name="Salcher M."/>
            <person name="Ghai R."/>
            <person name="Kavagutti S V."/>
        </authorList>
    </citation>
    <scope>NUCLEOTIDE SEQUENCE</scope>
</reference>
<sequence length="56" mass="6017">MDRMGHSSIQITMNTYGHLFPSEDEATIAGLENAFQEAVSNARGPVGGLTMFSRTA</sequence>
<dbReference type="InterPro" id="IPR013762">
    <property type="entry name" value="Integrase-like_cat_sf"/>
</dbReference>
<proteinExistence type="predicted"/>
<accession>A0A6J6MM49</accession>
<name>A0A6J6MM49_9ZZZZ</name>
<dbReference type="GO" id="GO:0015074">
    <property type="term" value="P:DNA integration"/>
    <property type="evidence" value="ECO:0007669"/>
    <property type="project" value="InterPro"/>
</dbReference>
<protein>
    <submittedName>
        <fullName evidence="1">Unannotated protein</fullName>
    </submittedName>
</protein>
<dbReference type="AlphaFoldDB" id="A0A6J6MM49"/>
<gene>
    <name evidence="1" type="ORF">UFOPK2242_01709</name>
</gene>
<dbReference type="Gene3D" id="1.10.443.10">
    <property type="entry name" value="Intergrase catalytic core"/>
    <property type="match status" value="1"/>
</dbReference>